<dbReference type="Pfam" id="PF00698">
    <property type="entry name" value="Acyl_transf_1"/>
    <property type="match status" value="1"/>
</dbReference>
<dbReference type="InterPro" id="IPR020806">
    <property type="entry name" value="PKS_PP-bd"/>
</dbReference>
<dbReference type="InterPro" id="IPR032821">
    <property type="entry name" value="PKS_assoc"/>
</dbReference>
<feature type="compositionally biased region" description="Low complexity" evidence="7">
    <location>
        <begin position="1304"/>
        <end position="1314"/>
    </location>
</feature>
<keyword evidence="3" id="KW-0808">Transferase</keyword>
<evidence type="ECO:0000256" key="1">
    <source>
        <dbReference type="ARBA" id="ARBA00022450"/>
    </source>
</evidence>
<evidence type="ECO:0000313" key="12">
    <source>
        <dbReference type="Proteomes" id="UP000007322"/>
    </source>
</evidence>
<keyword evidence="2" id="KW-0597">Phosphoprotein</keyword>
<dbReference type="GeneID" id="11513417"/>
<dbReference type="InterPro" id="IPR049552">
    <property type="entry name" value="PKS_DH_N"/>
</dbReference>
<dbReference type="PROSITE" id="PS00012">
    <property type="entry name" value="PHOSPHOPANTETHEINE"/>
    <property type="match status" value="1"/>
</dbReference>
<dbReference type="PROSITE" id="PS52019">
    <property type="entry name" value="PKS_MFAS_DH"/>
    <property type="match status" value="1"/>
</dbReference>
<dbReference type="Pfam" id="PF14765">
    <property type="entry name" value="PS-DH"/>
    <property type="match status" value="1"/>
</dbReference>
<dbReference type="SMART" id="SM00827">
    <property type="entry name" value="PKS_AT"/>
    <property type="match status" value="1"/>
</dbReference>
<dbReference type="CDD" id="cd05274">
    <property type="entry name" value="KR_FAS_SDR_x"/>
    <property type="match status" value="1"/>
</dbReference>
<feature type="compositionally biased region" description="Polar residues" evidence="7">
    <location>
        <begin position="8"/>
        <end position="19"/>
    </location>
</feature>
<dbReference type="GO" id="GO:0006633">
    <property type="term" value="P:fatty acid biosynthetic process"/>
    <property type="evidence" value="ECO:0007669"/>
    <property type="project" value="TreeGrafter"/>
</dbReference>
<protein>
    <submittedName>
        <fullName evidence="11">Polyketide synthase</fullName>
    </submittedName>
</protein>
<dbReference type="KEGG" id="mtm:MYCTH_108317"/>
<dbReference type="PROSITE" id="PS50075">
    <property type="entry name" value="CARRIER"/>
    <property type="match status" value="1"/>
</dbReference>
<dbReference type="InterPro" id="IPR036736">
    <property type="entry name" value="ACP-like_sf"/>
</dbReference>
<dbReference type="InterPro" id="IPR006162">
    <property type="entry name" value="Ppantetheine_attach_site"/>
</dbReference>
<dbReference type="InterPro" id="IPR014030">
    <property type="entry name" value="Ketoacyl_synth_N"/>
</dbReference>
<dbReference type="SUPFAM" id="SSF55048">
    <property type="entry name" value="Probable ACP-binding domain of malonyl-CoA ACP transacylase"/>
    <property type="match status" value="1"/>
</dbReference>
<dbReference type="InterPro" id="IPR050091">
    <property type="entry name" value="PKS_NRPS_Biosynth_Enz"/>
</dbReference>
<dbReference type="HOGENOM" id="CLU_000022_31_0_1"/>
<dbReference type="STRING" id="573729.G2QH37"/>
<evidence type="ECO:0000259" key="8">
    <source>
        <dbReference type="PROSITE" id="PS50075"/>
    </source>
</evidence>
<dbReference type="InterPro" id="IPR016039">
    <property type="entry name" value="Thiolase-like"/>
</dbReference>
<dbReference type="PANTHER" id="PTHR43775">
    <property type="entry name" value="FATTY ACID SYNTHASE"/>
    <property type="match status" value="1"/>
</dbReference>
<feature type="domain" description="Carrier" evidence="8">
    <location>
        <begin position="2199"/>
        <end position="2276"/>
    </location>
</feature>
<dbReference type="Pfam" id="PF08659">
    <property type="entry name" value="KR"/>
    <property type="match status" value="1"/>
</dbReference>
<dbReference type="eggNOG" id="KOG1202">
    <property type="taxonomic scope" value="Eukaryota"/>
</dbReference>
<dbReference type="GO" id="GO:0004312">
    <property type="term" value="F:fatty acid synthase activity"/>
    <property type="evidence" value="ECO:0007669"/>
    <property type="project" value="TreeGrafter"/>
</dbReference>
<feature type="active site" description="Proton acceptor; for dehydratase activity" evidence="6">
    <location>
        <position position="986"/>
    </location>
</feature>
<evidence type="ECO:0000256" key="2">
    <source>
        <dbReference type="ARBA" id="ARBA00022553"/>
    </source>
</evidence>
<dbReference type="SMART" id="SM00823">
    <property type="entry name" value="PKS_PP"/>
    <property type="match status" value="1"/>
</dbReference>
<accession>G2QH37</accession>
<dbReference type="OMA" id="HWVRNLT"/>
<reference evidence="11 12" key="1">
    <citation type="journal article" date="2011" name="Nat. Biotechnol.">
        <title>Comparative genomic analysis of the thermophilic biomass-degrading fungi Myceliophthora thermophila and Thielavia terrestris.</title>
        <authorList>
            <person name="Berka R.M."/>
            <person name="Grigoriev I.V."/>
            <person name="Otillar R."/>
            <person name="Salamov A."/>
            <person name="Grimwood J."/>
            <person name="Reid I."/>
            <person name="Ishmael N."/>
            <person name="John T."/>
            <person name="Darmond C."/>
            <person name="Moisan M.-C."/>
            <person name="Henrissat B."/>
            <person name="Coutinho P.M."/>
            <person name="Lombard V."/>
            <person name="Natvig D.O."/>
            <person name="Lindquist E."/>
            <person name="Schmutz J."/>
            <person name="Lucas S."/>
            <person name="Harris P."/>
            <person name="Powlowski J."/>
            <person name="Bellemare A."/>
            <person name="Taylor D."/>
            <person name="Butler G."/>
            <person name="de Vries R.P."/>
            <person name="Allijn I.E."/>
            <person name="van den Brink J."/>
            <person name="Ushinsky S."/>
            <person name="Storms R."/>
            <person name="Powell A.J."/>
            <person name="Paulsen I.T."/>
            <person name="Elbourne L.D.H."/>
            <person name="Baker S.E."/>
            <person name="Magnuson J."/>
            <person name="LaBoissiere S."/>
            <person name="Clutterbuck A.J."/>
            <person name="Martinez D."/>
            <person name="Wogulis M."/>
            <person name="de Leon A.L."/>
            <person name="Rey M.W."/>
            <person name="Tsang A."/>
        </authorList>
    </citation>
    <scope>NUCLEOTIDE SEQUENCE [LARGE SCALE GENOMIC DNA]</scope>
    <source>
        <strain evidence="12">ATCC 42464 / BCRC 31852 / DSM 1799</strain>
    </source>
</reference>
<dbReference type="InParanoid" id="G2QH37"/>
<evidence type="ECO:0000256" key="3">
    <source>
        <dbReference type="ARBA" id="ARBA00022679"/>
    </source>
</evidence>
<dbReference type="GO" id="GO:0044550">
    <property type="term" value="P:secondary metabolite biosynthetic process"/>
    <property type="evidence" value="ECO:0007669"/>
    <property type="project" value="UniProtKB-ARBA"/>
</dbReference>
<dbReference type="InterPro" id="IPR036291">
    <property type="entry name" value="NAD(P)-bd_dom_sf"/>
</dbReference>
<dbReference type="Gene3D" id="1.10.1200.10">
    <property type="entry name" value="ACP-like"/>
    <property type="match status" value="1"/>
</dbReference>
<feature type="domain" description="PKS/mFAS DH" evidence="10">
    <location>
        <begin position="954"/>
        <end position="1269"/>
    </location>
</feature>
<dbReference type="OrthoDB" id="329835at2759"/>
<dbReference type="Gene3D" id="3.40.366.10">
    <property type="entry name" value="Malonyl-Coenzyme A Acyl Carrier Protein, domain 2"/>
    <property type="match status" value="1"/>
</dbReference>
<feature type="region of interest" description="Disordered" evidence="7">
    <location>
        <begin position="540"/>
        <end position="564"/>
    </location>
</feature>
<feature type="region of interest" description="Disordered" evidence="7">
    <location>
        <begin position="1507"/>
        <end position="1534"/>
    </location>
</feature>
<evidence type="ECO:0000256" key="6">
    <source>
        <dbReference type="PROSITE-ProRule" id="PRU01363"/>
    </source>
</evidence>
<dbReference type="InterPro" id="IPR057326">
    <property type="entry name" value="KR_dom"/>
</dbReference>
<dbReference type="VEuPathDB" id="FungiDB:MYCTH_108317"/>
<dbReference type="InterPro" id="IPR049900">
    <property type="entry name" value="PKS_mFAS_DH"/>
</dbReference>
<dbReference type="InterPro" id="IPR013968">
    <property type="entry name" value="PKS_KR"/>
</dbReference>
<evidence type="ECO:0000313" key="11">
    <source>
        <dbReference type="EMBL" id="AEO58697.1"/>
    </source>
</evidence>
<feature type="active site" description="Proton donor; for dehydratase activity" evidence="6">
    <location>
        <position position="1174"/>
    </location>
</feature>
<proteinExistence type="predicted"/>
<dbReference type="SUPFAM" id="SSF52151">
    <property type="entry name" value="FabD/lysophospholipase-like"/>
    <property type="match status" value="1"/>
</dbReference>
<feature type="domain" description="Ketosynthase family 3 (KS3)" evidence="9">
    <location>
        <begin position="31"/>
        <end position="456"/>
    </location>
</feature>
<dbReference type="Pfam" id="PF00109">
    <property type="entry name" value="ketoacyl-synt"/>
    <property type="match status" value="1"/>
</dbReference>
<dbReference type="InterPro" id="IPR016036">
    <property type="entry name" value="Malonyl_transacylase_ACP-bd"/>
</dbReference>
<dbReference type="Gene3D" id="3.40.50.720">
    <property type="entry name" value="NAD(P)-binding Rossmann-like Domain"/>
    <property type="match status" value="1"/>
</dbReference>
<dbReference type="EMBL" id="CP003005">
    <property type="protein sequence ID" value="AEO58697.1"/>
    <property type="molecule type" value="Genomic_DNA"/>
</dbReference>
<feature type="compositionally biased region" description="Low complexity" evidence="7">
    <location>
        <begin position="1512"/>
        <end position="1532"/>
    </location>
</feature>
<dbReference type="SUPFAM" id="SSF47336">
    <property type="entry name" value="ACP-like"/>
    <property type="match status" value="1"/>
</dbReference>
<dbReference type="RefSeq" id="XP_003663942.1">
    <property type="nucleotide sequence ID" value="XM_003663894.1"/>
</dbReference>
<dbReference type="SUPFAM" id="SSF53335">
    <property type="entry name" value="S-adenosyl-L-methionine-dependent methyltransferases"/>
    <property type="match status" value="1"/>
</dbReference>
<keyword evidence="12" id="KW-1185">Reference proteome</keyword>
<evidence type="ECO:0000256" key="4">
    <source>
        <dbReference type="ARBA" id="ARBA00023002"/>
    </source>
</evidence>
<dbReference type="InterPro" id="IPR029063">
    <property type="entry name" value="SAM-dependent_MTases_sf"/>
</dbReference>
<keyword evidence="4" id="KW-0560">Oxidoreductase</keyword>
<evidence type="ECO:0000259" key="10">
    <source>
        <dbReference type="PROSITE" id="PS52019"/>
    </source>
</evidence>
<dbReference type="Pfam" id="PF16197">
    <property type="entry name" value="KAsynt_C_assoc"/>
    <property type="match status" value="1"/>
</dbReference>
<dbReference type="InterPro" id="IPR042104">
    <property type="entry name" value="PKS_dehydratase_sf"/>
</dbReference>
<dbReference type="InterPro" id="IPR020841">
    <property type="entry name" value="PKS_Beta-ketoAc_synthase_dom"/>
</dbReference>
<dbReference type="Pfam" id="PF21089">
    <property type="entry name" value="PKS_DH_N"/>
    <property type="match status" value="1"/>
</dbReference>
<dbReference type="SUPFAM" id="SSF51735">
    <property type="entry name" value="NAD(P)-binding Rossmann-fold domains"/>
    <property type="match status" value="1"/>
</dbReference>
<dbReference type="Pfam" id="PF02801">
    <property type="entry name" value="Ketoacyl-synt_C"/>
    <property type="match status" value="1"/>
</dbReference>
<dbReference type="CDD" id="cd00833">
    <property type="entry name" value="PKS"/>
    <property type="match status" value="1"/>
</dbReference>
<dbReference type="Gene3D" id="3.10.129.110">
    <property type="entry name" value="Polyketide synthase dehydratase"/>
    <property type="match status" value="1"/>
</dbReference>
<dbReference type="PROSITE" id="PS52004">
    <property type="entry name" value="KS3_2"/>
    <property type="match status" value="1"/>
</dbReference>
<dbReference type="InterPro" id="IPR020807">
    <property type="entry name" value="PKS_DH"/>
</dbReference>
<feature type="region of interest" description="N-terminal hotdog fold" evidence="6">
    <location>
        <begin position="954"/>
        <end position="1096"/>
    </location>
</feature>
<evidence type="ECO:0000256" key="7">
    <source>
        <dbReference type="SAM" id="MobiDB-lite"/>
    </source>
</evidence>
<dbReference type="InterPro" id="IPR001227">
    <property type="entry name" value="Ac_transferase_dom_sf"/>
</dbReference>
<feature type="region of interest" description="C-terminal hotdog fold" evidence="6">
    <location>
        <begin position="1113"/>
        <end position="1269"/>
    </location>
</feature>
<keyword evidence="1" id="KW-0596">Phosphopantetheine</keyword>
<gene>
    <name evidence="11" type="ORF">MYCTH_108317</name>
</gene>
<organism evidence="11 12">
    <name type="scientific">Thermothelomyces thermophilus (strain ATCC 42464 / BCRC 31852 / DSM 1799)</name>
    <name type="common">Sporotrichum thermophile</name>
    <dbReference type="NCBI Taxonomy" id="573729"/>
    <lineage>
        <taxon>Eukaryota</taxon>
        <taxon>Fungi</taxon>
        <taxon>Dikarya</taxon>
        <taxon>Ascomycota</taxon>
        <taxon>Pezizomycotina</taxon>
        <taxon>Sordariomycetes</taxon>
        <taxon>Sordariomycetidae</taxon>
        <taxon>Sordariales</taxon>
        <taxon>Chaetomiaceae</taxon>
        <taxon>Thermothelomyces</taxon>
    </lineage>
</organism>
<feature type="region of interest" description="Disordered" evidence="7">
    <location>
        <begin position="1"/>
        <end position="30"/>
    </location>
</feature>
<dbReference type="InterPro" id="IPR049551">
    <property type="entry name" value="PKS_DH_C"/>
</dbReference>
<dbReference type="Gene3D" id="3.40.47.10">
    <property type="match status" value="1"/>
</dbReference>
<feature type="region of interest" description="Disordered" evidence="7">
    <location>
        <begin position="1298"/>
        <end position="1317"/>
    </location>
</feature>
<dbReference type="Gene3D" id="3.40.50.150">
    <property type="entry name" value="Vaccinia Virus protein VP39"/>
    <property type="match status" value="1"/>
</dbReference>
<dbReference type="Gene3D" id="3.30.70.3290">
    <property type="match status" value="1"/>
</dbReference>
<dbReference type="InterPro" id="IPR009081">
    <property type="entry name" value="PP-bd_ACP"/>
</dbReference>
<sequence>MTADHNLPNGSASHTTANGINGHAAGRPRPREPIAIIGMSAKFGGSASSPSKLWDMVRDGKSAWSPIPKDRFDVDSFYHPDKDRPGRNHARGGYFFPGDIGLFDAGFFNLSADAAGAMDPQLRLLMESVYEAWEDACIPLDKVAGSETSVYTGVYGKDYHELQTRDPEVLPAAFLTGNGMAMMSNRISHFFDLQGASMTIDTGCSSGLVALHQACHSLLAGESDMAVVGGTGVILNPDMYIAMSTLGMVGADGKCYAWDARAQGYGRGEGVAALILKPLRAALRDGDQVYGVIRETGLNQDGLTKTITSPSVESQIKLIEKCYGRAGLDLADTGYVEAHMTGTRAGDLAEATALARTFGRARKPGDPVYVGSVKTNVGHTEAVSGLAAIIKTLFALKHRVIPPNINYQTPNPEIPLEEWNLAVPTSLVPWPADKALRASVNNFGYGGANAHVILEAPPGEYEEKRRARAPKGPAESEQSRIFLVSGKDQVATSGLMANLAAYVRELPDDSTLGGIARTLDEGRTRFRWLAAVRARTRAELAERLSQPSTKPKPQPAHVTSGKRPRLGFVLNGQGAQWHAMGRELIAAYPVFGDAVRRADAVLRGRYGADWSLLEELNRDAKTTRVGEMALSQPVTIALQLCLLDLLASWDVRPSAFSSHSSGEIAAAYAAGVLTFEEALGAGYYRGQIPSRSKELSAVRGGMLAAGVSREDAARFIADTRSGRVVVACVNSPESVTISGDIEAIDEVEARLRAEELFARKLKVPLAYHSHHMRLLADEYTARLVETVRSRPDEGWTRRYRYASPVTGDIVTDSEALGPEYFVRNLTSPVLFSEAFDKMCFGEDGTVQVDVVVEIGAHGTLAGPIRQILKRRGTTELPYVSTLSRNVDAVETMQNLAVGLLEQGYPVDLSAVNDPLGAEPALVYDLPKYAWNHTTRYWTESRVNREIRSRKHKPHELLGSLLPGDNGLAPTWRNFLRQNGSSWLVDHQIQGYVVLPGAGYVAMAVEAVRQHLGAGAGGPGSVGDNDDDDGITGFRLRDIEVLNALTIPDSSAGVEVQFNLRPTEKDDWYEFRVSSLTLSNTWTVNCTGFIRADTEEYSPLPTVSPDSFFHPGARRADVEPESLWADLRRMSMYHGPVFRPINSIKTARDKALTSITLKPVVEEAHDYVIHPTTLDGIFIAAYNGLPRKIRDAFTVVPRRIKGITIRRDLHRRGGQDIDCFSQVHSADTRGFDATIAVTNTNGGNGSGTGGRVSLLVDHFYAQAIPREGGDDSDAQQQQPGIISKLQWEPDLTFPVVPARPATSAQQQQQQQQQQQPLVFRPDDKQADFERKAPRVAFHLIHDAVREIEKTPDRLSPKYRDLFGWMKGVVATAARGELGPRSDTWARTSSGTKQLLIDDLNAKPVPAGRLLVRVGEKLPRILRGEVDDRAVAELVNADNLLSRYYVGHPTLEGTTLKQIARVAEQLAIDRPGATVLEIGAGSGVVSKAVLEAFGARHGADGARSVLGHYDFTDNSNNNSNNNNNNNNNNSGSSSQQQQLFFDEAAKKLAPWSDLLTFKELDIGADPEEQGFAAASYDLVVASQALHDKAVRRDALRNVNKLLKPGGTLLLVETTRDPVERELVFRVLPGGKSPTLSAREWEEILRETGFTAPRFPVGGADDSDDASISIILASKGAAAPSYPSSVSIVYAGRAPPPESWTEQLSEAIRARTGGSSVVAVENLDELEVSPETAYIFTPELRAPFTARLDEASFEKLKAFLLDAQLILWLSSGGLVDADEPLVGATNGLLRVLRQEDAGKRIAHLDFDLPRTADANGDDNPNPWTADKIDYIVEVFERTFEKGFASAYPDHDWEYSVKKDSGVFVPRAYPVLQARDTSDLPPLNLNRDDATYLVIGGMGGIGQHIAAWMMEKGARNVLIVSRGAEASPDVPSMKAMAEADGCKLAIRSCDVTDARAFADLLAWAASSSAGGGGLPPIRGVVNAAMVLRNSVLDHMSYALWRSGIRVKVDGSSNAHALLLPPPDLDFFVQLSSAVGVPGHPSQAHYAAGNTFQDALARHRAVRGLPAVTLDLTAIEGVGWMAQQGDEEAQQEVVRRIRKVGLSPAGIDLVMDLVEAAIRDPLRASAADSQVVVGLSTYASIPDGSVTKADRRFGTLRLATKRAVAGADDDAAGGAAASGSGGGGKDGVAELLRAAADGSISRAEAAPLVVDAVAARTAAIFNLGRDEIDGGRPLSGYGVDSLVAVELRNWLVGCLKAKVSIFDILQSPSLDDFGALLVEKSELLKGLA</sequence>
<dbReference type="InterPro" id="IPR014031">
    <property type="entry name" value="Ketoacyl_synth_C"/>
</dbReference>
<dbReference type="Proteomes" id="UP000007322">
    <property type="component" value="Chromosome 4"/>
</dbReference>
<dbReference type="SMART" id="SM00825">
    <property type="entry name" value="PKS_KS"/>
    <property type="match status" value="1"/>
</dbReference>
<dbReference type="PANTHER" id="PTHR43775:SF29">
    <property type="entry name" value="ASPERFURANONE POLYKETIDE SYNTHASE AFOG-RELATED"/>
    <property type="match status" value="1"/>
</dbReference>
<evidence type="ECO:0000259" key="9">
    <source>
        <dbReference type="PROSITE" id="PS52004"/>
    </source>
</evidence>
<dbReference type="SUPFAM" id="SSF53901">
    <property type="entry name" value="Thiolase-like"/>
    <property type="match status" value="1"/>
</dbReference>
<dbReference type="InterPro" id="IPR014043">
    <property type="entry name" value="Acyl_transferase_dom"/>
</dbReference>
<dbReference type="SMART" id="SM00826">
    <property type="entry name" value="PKS_DH"/>
    <property type="match status" value="1"/>
</dbReference>
<dbReference type="Pfam" id="PF23297">
    <property type="entry name" value="ACP_SdgA_C"/>
    <property type="match status" value="1"/>
</dbReference>
<dbReference type="GO" id="GO:0016491">
    <property type="term" value="F:oxidoreductase activity"/>
    <property type="evidence" value="ECO:0007669"/>
    <property type="project" value="UniProtKB-KW"/>
</dbReference>
<dbReference type="InterPro" id="IPR016035">
    <property type="entry name" value="Acyl_Trfase/lysoPLipase"/>
</dbReference>
<evidence type="ECO:0000256" key="5">
    <source>
        <dbReference type="ARBA" id="ARBA00023268"/>
    </source>
</evidence>
<name>G2QH37_THET4</name>
<dbReference type="GO" id="GO:0031177">
    <property type="term" value="F:phosphopantetheine binding"/>
    <property type="evidence" value="ECO:0007669"/>
    <property type="project" value="InterPro"/>
</dbReference>
<dbReference type="SMART" id="SM00822">
    <property type="entry name" value="PKS_KR"/>
    <property type="match status" value="1"/>
</dbReference>
<dbReference type="Pfam" id="PF13489">
    <property type="entry name" value="Methyltransf_23"/>
    <property type="match status" value="1"/>
</dbReference>
<keyword evidence="5" id="KW-0511">Multifunctional enzyme</keyword>